<dbReference type="InterPro" id="IPR036922">
    <property type="entry name" value="Rieske_2Fe-2S_sf"/>
</dbReference>
<feature type="domain" description="Rieske" evidence="5">
    <location>
        <begin position="19"/>
        <end position="116"/>
    </location>
</feature>
<evidence type="ECO:0000256" key="1">
    <source>
        <dbReference type="ARBA" id="ARBA00022714"/>
    </source>
</evidence>
<accession>A0A6J7KEN4</accession>
<dbReference type="InterPro" id="IPR017941">
    <property type="entry name" value="Rieske_2Fe-2S"/>
</dbReference>
<dbReference type="Pfam" id="PF00355">
    <property type="entry name" value="Rieske"/>
    <property type="match status" value="1"/>
</dbReference>
<dbReference type="EMBL" id="CAFBMK010000376">
    <property type="protein sequence ID" value="CAB4954027.1"/>
    <property type="molecule type" value="Genomic_DNA"/>
</dbReference>
<keyword evidence="3" id="KW-0408">Iron</keyword>
<evidence type="ECO:0000313" key="6">
    <source>
        <dbReference type="EMBL" id="CAB4954027.1"/>
    </source>
</evidence>
<dbReference type="GO" id="GO:0051537">
    <property type="term" value="F:2 iron, 2 sulfur cluster binding"/>
    <property type="evidence" value="ECO:0007669"/>
    <property type="project" value="UniProtKB-KW"/>
</dbReference>
<dbReference type="PROSITE" id="PS51296">
    <property type="entry name" value="RIESKE"/>
    <property type="match status" value="1"/>
</dbReference>
<keyword evidence="4" id="KW-0411">Iron-sulfur</keyword>
<dbReference type="AlphaFoldDB" id="A0A6J7KEN4"/>
<dbReference type="SUPFAM" id="SSF50022">
    <property type="entry name" value="ISP domain"/>
    <property type="match status" value="1"/>
</dbReference>
<dbReference type="Gene3D" id="2.102.10.10">
    <property type="entry name" value="Rieske [2Fe-2S] iron-sulphur domain"/>
    <property type="match status" value="1"/>
</dbReference>
<evidence type="ECO:0000259" key="5">
    <source>
        <dbReference type="PROSITE" id="PS51296"/>
    </source>
</evidence>
<evidence type="ECO:0000256" key="2">
    <source>
        <dbReference type="ARBA" id="ARBA00022723"/>
    </source>
</evidence>
<dbReference type="PANTHER" id="PTHR21496:SF23">
    <property type="entry name" value="3-PHENYLPROPIONATE_CINNAMIC ACID DIOXYGENASE FERREDOXIN SUBUNIT"/>
    <property type="match status" value="1"/>
</dbReference>
<organism evidence="6">
    <name type="scientific">freshwater metagenome</name>
    <dbReference type="NCBI Taxonomy" id="449393"/>
    <lineage>
        <taxon>unclassified sequences</taxon>
        <taxon>metagenomes</taxon>
        <taxon>ecological metagenomes</taxon>
    </lineage>
</organism>
<sequence length="119" mass="12906">MLRTGPVHVRHTALPVPLIDVCPLNDLPSGGRVTLEHDDVEIVVVNCGGEILAMEDRCSHDDGDMSDGELDTAACTIECPRHGSVFDLRTGRPKTLPAYQPVDTFPVVIDGDTIKLEMD</sequence>
<protein>
    <submittedName>
        <fullName evidence="6">Unannotated protein</fullName>
    </submittedName>
</protein>
<keyword evidence="2" id="KW-0479">Metal-binding</keyword>
<gene>
    <name evidence="6" type="ORF">UFOPK3564_03654</name>
</gene>
<evidence type="ECO:0000256" key="4">
    <source>
        <dbReference type="ARBA" id="ARBA00023014"/>
    </source>
</evidence>
<evidence type="ECO:0000256" key="3">
    <source>
        <dbReference type="ARBA" id="ARBA00023004"/>
    </source>
</evidence>
<name>A0A6J7KEN4_9ZZZZ</name>
<dbReference type="CDD" id="cd03528">
    <property type="entry name" value="Rieske_RO_ferredoxin"/>
    <property type="match status" value="1"/>
</dbReference>
<dbReference type="PANTHER" id="PTHR21496">
    <property type="entry name" value="FERREDOXIN-RELATED"/>
    <property type="match status" value="1"/>
</dbReference>
<keyword evidence="1" id="KW-0001">2Fe-2S</keyword>
<dbReference type="GO" id="GO:0046872">
    <property type="term" value="F:metal ion binding"/>
    <property type="evidence" value="ECO:0007669"/>
    <property type="project" value="UniProtKB-KW"/>
</dbReference>
<reference evidence="6" key="1">
    <citation type="submission" date="2020-05" db="EMBL/GenBank/DDBJ databases">
        <authorList>
            <person name="Chiriac C."/>
            <person name="Salcher M."/>
            <person name="Ghai R."/>
            <person name="Kavagutti S V."/>
        </authorList>
    </citation>
    <scope>NUCLEOTIDE SEQUENCE</scope>
</reference>
<proteinExistence type="predicted"/>